<proteinExistence type="predicted"/>
<dbReference type="AlphaFoldDB" id="X1LDM0"/>
<feature type="coiled-coil region" evidence="1">
    <location>
        <begin position="62"/>
        <end position="89"/>
    </location>
</feature>
<accession>X1LDM0</accession>
<dbReference type="InterPro" id="IPR036181">
    <property type="entry name" value="MIT_dom_sf"/>
</dbReference>
<gene>
    <name evidence="2" type="ORF">S06H3_16570</name>
</gene>
<keyword evidence="1" id="KW-0175">Coiled coil</keyword>
<organism evidence="2">
    <name type="scientific">marine sediment metagenome</name>
    <dbReference type="NCBI Taxonomy" id="412755"/>
    <lineage>
        <taxon>unclassified sequences</taxon>
        <taxon>metagenomes</taxon>
        <taxon>ecological metagenomes</taxon>
    </lineage>
</organism>
<evidence type="ECO:0000313" key="2">
    <source>
        <dbReference type="EMBL" id="GAI17208.1"/>
    </source>
</evidence>
<evidence type="ECO:0000256" key="1">
    <source>
        <dbReference type="SAM" id="Coils"/>
    </source>
</evidence>
<comment type="caution">
    <text evidence="2">The sequence shown here is derived from an EMBL/GenBank/DDBJ whole genome shotgun (WGS) entry which is preliminary data.</text>
</comment>
<protein>
    <submittedName>
        <fullName evidence="2">Uncharacterized protein</fullName>
    </submittedName>
</protein>
<reference evidence="2" key="1">
    <citation type="journal article" date="2014" name="Front. Microbiol.">
        <title>High frequency of phylogenetically diverse reductive dehalogenase-homologous genes in deep subseafloor sedimentary metagenomes.</title>
        <authorList>
            <person name="Kawai M."/>
            <person name="Futagami T."/>
            <person name="Toyoda A."/>
            <person name="Takaki Y."/>
            <person name="Nishi S."/>
            <person name="Hori S."/>
            <person name="Arai W."/>
            <person name="Tsubouchi T."/>
            <person name="Morono Y."/>
            <person name="Uchiyama I."/>
            <person name="Ito T."/>
            <person name="Fujiyama A."/>
            <person name="Inagaki F."/>
            <person name="Takami H."/>
        </authorList>
    </citation>
    <scope>NUCLEOTIDE SEQUENCE</scope>
    <source>
        <strain evidence="2">Expedition CK06-06</strain>
    </source>
</reference>
<dbReference type="EMBL" id="BARV01008202">
    <property type="protein sequence ID" value="GAI17208.1"/>
    <property type="molecule type" value="Genomic_DNA"/>
</dbReference>
<dbReference type="SUPFAM" id="SSF116846">
    <property type="entry name" value="MIT domain"/>
    <property type="match status" value="1"/>
</dbReference>
<sequence length="99" mass="11682">MSHIVTFNEKLKDLVDKAKGYDNLKNYKKSIKAWIEISEFCLKFAGDPKIDITYKNMLVKKIRNIINHVKSLKLKMQQKEQKIIELEEKKISALIYDLP</sequence>
<feature type="non-terminal residue" evidence="2">
    <location>
        <position position="99"/>
    </location>
</feature>
<name>X1LDM0_9ZZZZ</name>